<accession>A0ABS4ZEC6</accession>
<dbReference type="RefSeq" id="WP_241245028.1">
    <property type="nucleotide sequence ID" value="NZ_CP049253.1"/>
</dbReference>
<protein>
    <submittedName>
        <fullName evidence="3">Membrane protein (TIGR02234 family)</fullName>
    </submittedName>
</protein>
<feature type="transmembrane region" description="Helical" evidence="2">
    <location>
        <begin position="79"/>
        <end position="101"/>
    </location>
</feature>
<organism evidence="3 4">
    <name type="scientific">Microbacterium amylolyticum</name>
    <dbReference type="NCBI Taxonomy" id="936337"/>
    <lineage>
        <taxon>Bacteria</taxon>
        <taxon>Bacillati</taxon>
        <taxon>Actinomycetota</taxon>
        <taxon>Actinomycetes</taxon>
        <taxon>Micrococcales</taxon>
        <taxon>Microbacteriaceae</taxon>
        <taxon>Microbacterium</taxon>
    </lineage>
</organism>
<keyword evidence="2" id="KW-1133">Transmembrane helix</keyword>
<comment type="caution">
    <text evidence="3">The sequence shown here is derived from an EMBL/GenBank/DDBJ whole genome shotgun (WGS) entry which is preliminary data.</text>
</comment>
<reference evidence="3 4" key="1">
    <citation type="submission" date="2021-03" db="EMBL/GenBank/DDBJ databases">
        <title>Sequencing the genomes of 1000 actinobacteria strains.</title>
        <authorList>
            <person name="Klenk H.-P."/>
        </authorList>
    </citation>
    <scope>NUCLEOTIDE SEQUENCE [LARGE SCALE GENOMIC DNA]</scope>
    <source>
        <strain evidence="3 4">DSM 24221</strain>
    </source>
</reference>
<feature type="compositionally biased region" description="Pro residues" evidence="1">
    <location>
        <begin position="205"/>
        <end position="216"/>
    </location>
</feature>
<name>A0ABS4ZEC6_9MICO</name>
<dbReference type="InterPro" id="IPR019051">
    <property type="entry name" value="Trp_biosyn_TM_oprn/chp"/>
</dbReference>
<evidence type="ECO:0000313" key="3">
    <source>
        <dbReference type="EMBL" id="MBP2435557.1"/>
    </source>
</evidence>
<keyword evidence="2" id="KW-0472">Membrane</keyword>
<feature type="compositionally biased region" description="Basic and acidic residues" evidence="1">
    <location>
        <begin position="191"/>
        <end position="200"/>
    </location>
</feature>
<sequence length="216" mass="22055">MTAAPAFAVRRGRLTSVLLMLIGGALAVISSTQTWATAHVDDIAIPAAGSEALPLLQPLSLAALALALALTLVGKVLRYVLGVLAVILGGGLGALSFQMALVTPVAALQPVVTDHTGIMGDESVAALVDAVSVTAWPWFTVLFSVLIAAGGVLALVTGSQWRQGGRRYDAAASREGAEDGRALDAVNSWDDLSRGDDPTRSSDTPPDPPRGAAPQA</sequence>
<evidence type="ECO:0000256" key="1">
    <source>
        <dbReference type="SAM" id="MobiDB-lite"/>
    </source>
</evidence>
<dbReference type="EMBL" id="JAGIOL010000001">
    <property type="protein sequence ID" value="MBP2435557.1"/>
    <property type="molecule type" value="Genomic_DNA"/>
</dbReference>
<evidence type="ECO:0000256" key="2">
    <source>
        <dbReference type="SAM" id="Phobius"/>
    </source>
</evidence>
<gene>
    <name evidence="3" type="ORF">JOF34_000143</name>
</gene>
<keyword evidence="4" id="KW-1185">Reference proteome</keyword>
<feature type="region of interest" description="Disordered" evidence="1">
    <location>
        <begin position="179"/>
        <end position="216"/>
    </location>
</feature>
<evidence type="ECO:0000313" key="4">
    <source>
        <dbReference type="Proteomes" id="UP001519362"/>
    </source>
</evidence>
<dbReference type="Proteomes" id="UP001519362">
    <property type="component" value="Unassembled WGS sequence"/>
</dbReference>
<dbReference type="Pfam" id="PF09534">
    <property type="entry name" value="Trp_oprn_chp"/>
    <property type="match status" value="1"/>
</dbReference>
<feature type="transmembrane region" description="Helical" evidence="2">
    <location>
        <begin position="52"/>
        <end position="72"/>
    </location>
</feature>
<feature type="transmembrane region" description="Helical" evidence="2">
    <location>
        <begin position="135"/>
        <end position="157"/>
    </location>
</feature>
<proteinExistence type="predicted"/>
<keyword evidence="2" id="KW-0812">Transmembrane</keyword>